<dbReference type="CDD" id="cd20251">
    <property type="entry name" value="Complex1_LYR_SF"/>
    <property type="match status" value="1"/>
</dbReference>
<comment type="caution">
    <text evidence="2">The sequence shown here is derived from an EMBL/GenBank/DDBJ whole genome shotgun (WGS) entry which is preliminary data.</text>
</comment>
<accession>A0A835W3I9</accession>
<evidence type="ECO:0000259" key="1">
    <source>
        <dbReference type="Pfam" id="PF05347"/>
    </source>
</evidence>
<gene>
    <name evidence="2" type="ORF">HXX76_004618</name>
</gene>
<sequence length="83" mass="9474">MSATRAKVLSLFRSFLREARQMPTEIRANHIRRKVRSELEAHRHEADPEQLAFLVGLAELQLENASLQRAHLNTLKAQGALKC</sequence>
<evidence type="ECO:0000313" key="3">
    <source>
        <dbReference type="Proteomes" id="UP000650467"/>
    </source>
</evidence>
<dbReference type="EMBL" id="JAEHOC010000008">
    <property type="protein sequence ID" value="KAG2439257.1"/>
    <property type="molecule type" value="Genomic_DNA"/>
</dbReference>
<dbReference type="OrthoDB" id="275715at2759"/>
<dbReference type="Pfam" id="PF05347">
    <property type="entry name" value="Complex1_LYR"/>
    <property type="match status" value="1"/>
</dbReference>
<reference evidence="2" key="1">
    <citation type="journal article" date="2020" name="bioRxiv">
        <title>Comparative genomics of Chlamydomonas.</title>
        <authorList>
            <person name="Craig R.J."/>
            <person name="Hasan A.R."/>
            <person name="Ness R.W."/>
            <person name="Keightley P.D."/>
        </authorList>
    </citation>
    <scope>NUCLEOTIDE SEQUENCE</scope>
    <source>
        <strain evidence="2">SAG 7.73</strain>
    </source>
</reference>
<proteinExistence type="predicted"/>
<organism evidence="2 3">
    <name type="scientific">Chlamydomonas incerta</name>
    <dbReference type="NCBI Taxonomy" id="51695"/>
    <lineage>
        <taxon>Eukaryota</taxon>
        <taxon>Viridiplantae</taxon>
        <taxon>Chlorophyta</taxon>
        <taxon>core chlorophytes</taxon>
        <taxon>Chlorophyceae</taxon>
        <taxon>CS clade</taxon>
        <taxon>Chlamydomonadales</taxon>
        <taxon>Chlamydomonadaceae</taxon>
        <taxon>Chlamydomonas</taxon>
    </lineage>
</organism>
<feature type="domain" description="Complex 1 LYR protein" evidence="1">
    <location>
        <begin position="7"/>
        <end position="63"/>
    </location>
</feature>
<evidence type="ECO:0000313" key="2">
    <source>
        <dbReference type="EMBL" id="KAG2439257.1"/>
    </source>
</evidence>
<dbReference type="InterPro" id="IPR008011">
    <property type="entry name" value="Complex1_LYR_dom"/>
</dbReference>
<protein>
    <recommendedName>
        <fullName evidence="1">Complex 1 LYR protein domain-containing protein</fullName>
    </recommendedName>
</protein>
<dbReference type="Proteomes" id="UP000650467">
    <property type="component" value="Unassembled WGS sequence"/>
</dbReference>
<name>A0A835W3I9_CHLIN</name>
<keyword evidence="3" id="KW-1185">Reference proteome</keyword>
<dbReference type="AlphaFoldDB" id="A0A835W3I9"/>